<protein>
    <submittedName>
        <fullName evidence="2">Hnh endonuclease</fullName>
    </submittedName>
</protein>
<keyword evidence="2" id="KW-0255">Endonuclease</keyword>
<comment type="caution">
    <text evidence="2">The sequence shown here is derived from an EMBL/GenBank/DDBJ whole genome shotgun (WGS) entry which is preliminary data.</text>
</comment>
<dbReference type="GeneID" id="75827630"/>
<organism evidence="2 3">
    <name type="scientific">Emericellopsis cladophorae</name>
    <dbReference type="NCBI Taxonomy" id="2686198"/>
    <lineage>
        <taxon>Eukaryota</taxon>
        <taxon>Fungi</taxon>
        <taxon>Dikarya</taxon>
        <taxon>Ascomycota</taxon>
        <taxon>Pezizomycotina</taxon>
        <taxon>Sordariomycetes</taxon>
        <taxon>Hypocreomycetidae</taxon>
        <taxon>Hypocreales</taxon>
        <taxon>Bionectriaceae</taxon>
        <taxon>Emericellopsis</taxon>
    </lineage>
</organism>
<proteinExistence type="predicted"/>
<evidence type="ECO:0000256" key="1">
    <source>
        <dbReference type="SAM" id="MobiDB-lite"/>
    </source>
</evidence>
<sequence>MSSSGDTDASYEEEDEGNSNYAHFRDCLSTTLLRPPPTTQHQQPTKSRRRGKATNKPNSSSTLTTGNRVEDAVELAEFTDYLATEIFENLPRELQDIDYRSWRDSQRLQSQYSLPLTTSSLAELNLPTHVTETLETYNLIASPDDSGQSTLLPSSTESFLLPIITAYLEPLITPPPATTATRTEACEICGRWWINLSYHHLIPRFVHDKVVKRGWHRKEDLQNVAWLCGACHRFVHQFRGHEDLARDYYTVDLLLEDEEVQKWAKWVGKMRWKGGGGRRRVLK</sequence>
<keyword evidence="2" id="KW-0378">Hydrolase</keyword>
<evidence type="ECO:0000313" key="3">
    <source>
        <dbReference type="Proteomes" id="UP001055219"/>
    </source>
</evidence>
<keyword evidence="3" id="KW-1185">Reference proteome</keyword>
<reference evidence="2" key="2">
    <citation type="submission" date="2022-07" db="EMBL/GenBank/DDBJ databases">
        <authorList>
            <person name="Goncalves M.F.M."/>
            <person name="Hilario S."/>
            <person name="Van De Peer Y."/>
            <person name="Esteves A.C."/>
            <person name="Alves A."/>
        </authorList>
    </citation>
    <scope>NUCLEOTIDE SEQUENCE</scope>
    <source>
        <strain evidence="2">MUM 19.33</strain>
    </source>
</reference>
<dbReference type="EMBL" id="JAGIXG020000028">
    <property type="protein sequence ID" value="KAI6780803.1"/>
    <property type="molecule type" value="Genomic_DNA"/>
</dbReference>
<feature type="compositionally biased region" description="Low complexity" evidence="1">
    <location>
        <begin position="28"/>
        <end position="45"/>
    </location>
</feature>
<dbReference type="OrthoDB" id="4850648at2759"/>
<keyword evidence="2" id="KW-0540">Nuclease</keyword>
<evidence type="ECO:0000313" key="2">
    <source>
        <dbReference type="EMBL" id="KAI6780803.1"/>
    </source>
</evidence>
<dbReference type="AlphaFoldDB" id="A0A9P9Y081"/>
<reference evidence="2" key="1">
    <citation type="journal article" date="2021" name="J Fungi (Basel)">
        <title>Genomic and Metabolomic Analyses of the Marine Fungus Emericellopsis cladophorae: Insights into Saltwater Adaptability Mechanisms and Its Biosynthetic Potential.</title>
        <authorList>
            <person name="Goncalves M.F.M."/>
            <person name="Hilario S."/>
            <person name="Van de Peer Y."/>
            <person name="Esteves A.C."/>
            <person name="Alves A."/>
        </authorList>
    </citation>
    <scope>NUCLEOTIDE SEQUENCE</scope>
    <source>
        <strain evidence="2">MUM 19.33</strain>
    </source>
</reference>
<gene>
    <name evidence="2" type="ORF">J7T54_001111</name>
</gene>
<dbReference type="PANTHER" id="PTHR37827:SF1">
    <property type="entry name" value="HNH DOMAIN-CONTAINING PROTEIN"/>
    <property type="match status" value="1"/>
</dbReference>
<accession>A0A9P9Y081</accession>
<dbReference type="PANTHER" id="PTHR37827">
    <property type="entry name" value="TUDOR DOMAIN-CONTAINING PROTEIN"/>
    <property type="match status" value="1"/>
</dbReference>
<dbReference type="InterPro" id="IPR003615">
    <property type="entry name" value="HNH_nuc"/>
</dbReference>
<dbReference type="CDD" id="cd00085">
    <property type="entry name" value="HNHc"/>
    <property type="match status" value="1"/>
</dbReference>
<name>A0A9P9Y081_9HYPO</name>
<feature type="compositionally biased region" description="Polar residues" evidence="1">
    <location>
        <begin position="55"/>
        <end position="67"/>
    </location>
</feature>
<dbReference type="Proteomes" id="UP001055219">
    <property type="component" value="Unassembled WGS sequence"/>
</dbReference>
<dbReference type="GO" id="GO:0004519">
    <property type="term" value="F:endonuclease activity"/>
    <property type="evidence" value="ECO:0007669"/>
    <property type="project" value="UniProtKB-KW"/>
</dbReference>
<feature type="region of interest" description="Disordered" evidence="1">
    <location>
        <begin position="1"/>
        <end position="68"/>
    </location>
</feature>
<dbReference type="RefSeq" id="XP_051361659.1">
    <property type="nucleotide sequence ID" value="XM_051507167.1"/>
</dbReference>